<dbReference type="GO" id="GO:0016740">
    <property type="term" value="F:transferase activity"/>
    <property type="evidence" value="ECO:0007669"/>
    <property type="project" value="UniProtKB-KW"/>
</dbReference>
<feature type="transmembrane region" description="Helical" evidence="2">
    <location>
        <begin position="361"/>
        <end position="378"/>
    </location>
</feature>
<evidence type="ECO:0000313" key="5">
    <source>
        <dbReference type="Proteomes" id="UP000593562"/>
    </source>
</evidence>
<sequence length="585" mass="65634">MEDARRVEEGLVHRATANEDHHKVHVGDDLEKSDGGDVIKNEKEERRAAEDQAVVEQKGEEEQVVVKQKNKRVATLDVFRGLTIVLMILVDDAGGAYSRIDHSPWNGCTLADFVMPFFLFIVGAAIALALKRVPNIGDAIKKIMLRTLKLLFWGILLQGGYSHAPDDLAYGVDMKHIRWFGILQQRIAVVYMFVALIEALTTKLRPAVLEPGHLSIYTAYKWQWIGGLVAFVVYMITTYSLYVPDWSFVAYSHDEAKRYTVKCGMRGHLGPACNAVGYVDREVWGINHLYSDPVWKRLKACTLSSPDSGPLREGAPSWCRAPFEPEGLLSTISAILSGTIGIHYGHVLIHFKGHKERLKQWVSMGICLLIVAIILHFTDAIPINKQLYSFSYVCFTAGAAGIVFSGFYVLIDVWGFRTPFLFLEWIGMNAMLIFVMAAQGHISTYFPALMKKQQLFVKVNWIQKHVFNDVWKSERRGTLLYVIFAEITFWGVVAGILHKLGTNDTNHQKKEGYWHPCDKNKVIGSFQTMFLMSISNRCLANLTHRALQTGSSSQQGKEVCPVVCRIVVSSADSESASSSNLRASI</sequence>
<organism evidence="4 5">
    <name type="scientific">Tripterygium wilfordii</name>
    <name type="common">Thunder God vine</name>
    <dbReference type="NCBI Taxonomy" id="458696"/>
    <lineage>
        <taxon>Eukaryota</taxon>
        <taxon>Viridiplantae</taxon>
        <taxon>Streptophyta</taxon>
        <taxon>Embryophyta</taxon>
        <taxon>Tracheophyta</taxon>
        <taxon>Spermatophyta</taxon>
        <taxon>Magnoliopsida</taxon>
        <taxon>eudicotyledons</taxon>
        <taxon>Gunneridae</taxon>
        <taxon>Pentapetalae</taxon>
        <taxon>rosids</taxon>
        <taxon>fabids</taxon>
        <taxon>Celastrales</taxon>
        <taxon>Celastraceae</taxon>
        <taxon>Tripterygium</taxon>
    </lineage>
</organism>
<keyword evidence="4" id="KW-0808">Transferase</keyword>
<evidence type="ECO:0000313" key="4">
    <source>
        <dbReference type="EMBL" id="KAF5750427.1"/>
    </source>
</evidence>
<evidence type="ECO:0000259" key="3">
    <source>
        <dbReference type="Pfam" id="PF07786"/>
    </source>
</evidence>
<feature type="transmembrane region" description="Helical" evidence="2">
    <location>
        <begin position="143"/>
        <end position="161"/>
    </location>
</feature>
<dbReference type="InParanoid" id="A0A7J7DVT3"/>
<gene>
    <name evidence="4" type="ORF">HS088_TW03G00763</name>
</gene>
<feature type="transmembrane region" description="Helical" evidence="2">
    <location>
        <begin position="181"/>
        <end position="201"/>
    </location>
</feature>
<dbReference type="Proteomes" id="UP000593562">
    <property type="component" value="Unassembled WGS sequence"/>
</dbReference>
<feature type="transmembrane region" description="Helical" evidence="2">
    <location>
        <begin position="73"/>
        <end position="90"/>
    </location>
</feature>
<evidence type="ECO:0000256" key="2">
    <source>
        <dbReference type="SAM" id="Phobius"/>
    </source>
</evidence>
<comment type="caution">
    <text evidence="4">The sequence shown here is derived from an EMBL/GenBank/DDBJ whole genome shotgun (WGS) entry which is preliminary data.</text>
</comment>
<feature type="transmembrane region" description="Helical" evidence="2">
    <location>
        <begin position="222"/>
        <end position="242"/>
    </location>
</feature>
<feature type="transmembrane region" description="Helical" evidence="2">
    <location>
        <begin position="328"/>
        <end position="349"/>
    </location>
</feature>
<dbReference type="PANTHER" id="PTHR31061:SF5">
    <property type="entry name" value="HEPARAN-ALPHA-GLUCOSAMINIDE N-ACETYLTRANSFERASE CATALYTIC DOMAIN-CONTAINING PROTEIN"/>
    <property type="match status" value="1"/>
</dbReference>
<protein>
    <submittedName>
        <fullName evidence="4">Heparan-alpha-glucosaminide N-acetyltransferase-like</fullName>
    </submittedName>
</protein>
<feature type="region of interest" description="Disordered" evidence="1">
    <location>
        <begin position="1"/>
        <end position="38"/>
    </location>
</feature>
<dbReference type="Pfam" id="PF07786">
    <property type="entry name" value="HGSNAT_cat"/>
    <property type="match status" value="1"/>
</dbReference>
<keyword evidence="2" id="KW-1133">Transmembrane helix</keyword>
<dbReference type="EMBL" id="JAAARO010000003">
    <property type="protein sequence ID" value="KAF5750427.1"/>
    <property type="molecule type" value="Genomic_DNA"/>
</dbReference>
<feature type="domain" description="Heparan-alpha-glucosaminide N-acetyltransferase catalytic" evidence="3">
    <location>
        <begin position="72"/>
        <end position="197"/>
    </location>
</feature>
<feature type="transmembrane region" description="Helical" evidence="2">
    <location>
        <begin position="110"/>
        <end position="131"/>
    </location>
</feature>
<dbReference type="AlphaFoldDB" id="A0A7J7DVT3"/>
<proteinExistence type="predicted"/>
<dbReference type="InterPro" id="IPR012429">
    <property type="entry name" value="HGSNAT_cat"/>
</dbReference>
<feature type="transmembrane region" description="Helical" evidence="2">
    <location>
        <begin position="479"/>
        <end position="500"/>
    </location>
</feature>
<keyword evidence="2" id="KW-0812">Transmembrane</keyword>
<accession>A0A7J7DVT3</accession>
<feature type="transmembrane region" description="Helical" evidence="2">
    <location>
        <begin position="422"/>
        <end position="442"/>
    </location>
</feature>
<evidence type="ECO:0000256" key="1">
    <source>
        <dbReference type="SAM" id="MobiDB-lite"/>
    </source>
</evidence>
<dbReference type="PANTHER" id="PTHR31061">
    <property type="entry name" value="LD22376P"/>
    <property type="match status" value="1"/>
</dbReference>
<feature type="transmembrane region" description="Helical" evidence="2">
    <location>
        <begin position="390"/>
        <end position="410"/>
    </location>
</feature>
<reference evidence="4 5" key="1">
    <citation type="journal article" date="2020" name="Nat. Commun.">
        <title>Genome of Tripterygium wilfordii and identification of cytochrome P450 involved in triptolide biosynthesis.</title>
        <authorList>
            <person name="Tu L."/>
            <person name="Su P."/>
            <person name="Zhang Z."/>
            <person name="Gao L."/>
            <person name="Wang J."/>
            <person name="Hu T."/>
            <person name="Zhou J."/>
            <person name="Zhang Y."/>
            <person name="Zhao Y."/>
            <person name="Liu Y."/>
            <person name="Song Y."/>
            <person name="Tong Y."/>
            <person name="Lu Y."/>
            <person name="Yang J."/>
            <person name="Xu C."/>
            <person name="Jia M."/>
            <person name="Peters R.J."/>
            <person name="Huang L."/>
            <person name="Gao W."/>
        </authorList>
    </citation>
    <scope>NUCLEOTIDE SEQUENCE [LARGE SCALE GENOMIC DNA]</scope>
    <source>
        <strain evidence="5">cv. XIE 37</strain>
        <tissue evidence="4">Leaf</tissue>
    </source>
</reference>
<name>A0A7J7DVT3_TRIWF</name>
<keyword evidence="2" id="KW-0472">Membrane</keyword>
<keyword evidence="5" id="KW-1185">Reference proteome</keyword>